<protein>
    <submittedName>
        <fullName evidence="2">50S ribosome-binding GTPase</fullName>
    </submittedName>
</protein>
<dbReference type="Gene3D" id="3.40.50.300">
    <property type="entry name" value="P-loop containing nucleotide triphosphate hydrolases"/>
    <property type="match status" value="1"/>
</dbReference>
<dbReference type="Pfam" id="PF01926">
    <property type="entry name" value="MMR_HSR1"/>
    <property type="match status" value="1"/>
</dbReference>
<feature type="domain" description="G" evidence="1">
    <location>
        <begin position="47"/>
        <end position="151"/>
    </location>
</feature>
<accession>A0A318KPP4</accession>
<comment type="caution">
    <text evidence="2">The sequence shown here is derived from an EMBL/GenBank/DDBJ whole genome shotgun (WGS) entry which is preliminary data.</text>
</comment>
<organism evidence="2 3">
    <name type="scientific">Rivihabitans pingtungensis</name>
    <dbReference type="NCBI Taxonomy" id="1054498"/>
    <lineage>
        <taxon>Bacteria</taxon>
        <taxon>Pseudomonadati</taxon>
        <taxon>Pseudomonadota</taxon>
        <taxon>Betaproteobacteria</taxon>
        <taxon>Neisseriales</taxon>
        <taxon>Aquaspirillaceae</taxon>
        <taxon>Rivihabitans</taxon>
    </lineage>
</organism>
<dbReference type="AlphaFoldDB" id="A0A318KPP4"/>
<dbReference type="GO" id="GO:0030488">
    <property type="term" value="P:tRNA methylation"/>
    <property type="evidence" value="ECO:0007669"/>
    <property type="project" value="TreeGrafter"/>
</dbReference>
<dbReference type="EMBL" id="QJKI01000005">
    <property type="protein sequence ID" value="PXX79934.1"/>
    <property type="molecule type" value="Genomic_DNA"/>
</dbReference>
<dbReference type="InterPro" id="IPR006073">
    <property type="entry name" value="GTP-bd"/>
</dbReference>
<proteinExistence type="predicted"/>
<evidence type="ECO:0000259" key="1">
    <source>
        <dbReference type="Pfam" id="PF01926"/>
    </source>
</evidence>
<reference evidence="2 3" key="1">
    <citation type="submission" date="2018-05" db="EMBL/GenBank/DDBJ databases">
        <title>Genomic Encyclopedia of Type Strains, Phase IV (KMG-IV): sequencing the most valuable type-strain genomes for metagenomic binning, comparative biology and taxonomic classification.</title>
        <authorList>
            <person name="Goeker M."/>
        </authorList>
    </citation>
    <scope>NUCLEOTIDE SEQUENCE [LARGE SCALE GENOMIC DNA]</scope>
    <source>
        <strain evidence="2 3">DSM 29661</strain>
    </source>
</reference>
<dbReference type="PANTHER" id="PTHR42714:SF2">
    <property type="entry name" value="TRNA MODIFICATION GTPASE GTPBP3, MITOCHONDRIAL"/>
    <property type="match status" value="1"/>
</dbReference>
<dbReference type="OrthoDB" id="238366at2"/>
<dbReference type="SUPFAM" id="SSF52540">
    <property type="entry name" value="P-loop containing nucleoside triphosphate hydrolases"/>
    <property type="match status" value="1"/>
</dbReference>
<evidence type="ECO:0000313" key="2">
    <source>
        <dbReference type="EMBL" id="PXX79934.1"/>
    </source>
</evidence>
<dbReference type="GO" id="GO:0005737">
    <property type="term" value="C:cytoplasm"/>
    <property type="evidence" value="ECO:0007669"/>
    <property type="project" value="TreeGrafter"/>
</dbReference>
<keyword evidence="3" id="KW-1185">Reference proteome</keyword>
<evidence type="ECO:0000313" key="3">
    <source>
        <dbReference type="Proteomes" id="UP000247555"/>
    </source>
</evidence>
<name>A0A318KPP4_9NEIS</name>
<dbReference type="PANTHER" id="PTHR42714">
    <property type="entry name" value="TRNA MODIFICATION GTPASE GTPBP3"/>
    <property type="match status" value="1"/>
</dbReference>
<dbReference type="GO" id="GO:0002098">
    <property type="term" value="P:tRNA wobble uridine modification"/>
    <property type="evidence" value="ECO:0007669"/>
    <property type="project" value="TreeGrafter"/>
</dbReference>
<dbReference type="GO" id="GO:0005525">
    <property type="term" value="F:GTP binding"/>
    <property type="evidence" value="ECO:0007669"/>
    <property type="project" value="InterPro"/>
</dbReference>
<dbReference type="CDD" id="cd09912">
    <property type="entry name" value="DLP_2"/>
    <property type="match status" value="1"/>
</dbReference>
<sequence>MIQPGPMTKLLALYDEVDGLCEAYNPNAVASIRELSRVKKAQVGATIMVYGVYNAGKSTLINALLGQELAAVADVPETARVQGYRWGDFEVVDTPGIDAPLEHEEITREQLIQSDIVIFVVNPLGVVEEEKTLNVLLELVLAGKKIFLVLNCKNRFDPIDLARIKNELRERIQQKAGNRQVLGNIPIVEVNARSALKAKLENKPNLLNSSGFPRFESELSTFFASVQQQEIVARVATELRSFIDETVIELDKQQDQASIKRLDAFYAEIARREIDIRQGLKSLIEAKAAYICKSTIIALNQDGEGTQGKIEQLISQANQQVCTELEDALKRLGLDASEMLGEVIQDIQVQLQGNIRRAMPGFEAESVHSDQMPSSPSGIDLTLLKFGARQAGSMVNAEHVVSAMKIGKEWLPTLFKGIGPATMGKVAEQIVGKVIPVISIAFLVGSTLYSAFVGDPEQQYLNEHIKRETQERERREQAIRAFGEETAWEFSQALSTVVETHIKSSFAEIKEKLYALRGSLDETQRRLSEDREHLVQCQAAMGEYV</sequence>
<dbReference type="InterPro" id="IPR027417">
    <property type="entry name" value="P-loop_NTPase"/>
</dbReference>
<gene>
    <name evidence="2" type="ORF">DFR34_105138</name>
</gene>
<dbReference type="Proteomes" id="UP000247555">
    <property type="component" value="Unassembled WGS sequence"/>
</dbReference>